<keyword evidence="3 5" id="KW-0378">Hydrolase</keyword>
<dbReference type="GO" id="GO:0008855">
    <property type="term" value="F:exodeoxyribonuclease VII activity"/>
    <property type="evidence" value="ECO:0007669"/>
    <property type="project" value="UniProtKB-UniRule"/>
</dbReference>
<dbReference type="InterPro" id="IPR025824">
    <property type="entry name" value="OB-fold_nuc-bd_dom"/>
</dbReference>
<feature type="domain" description="OB-fold nucleic acid binding" evidence="8">
    <location>
        <begin position="13"/>
        <end position="106"/>
    </location>
</feature>
<dbReference type="EMBL" id="SHBF01000003">
    <property type="protein sequence ID" value="RZO28346.1"/>
    <property type="molecule type" value="Genomic_DNA"/>
</dbReference>
<feature type="domain" description="Exonuclease VII large subunit C-terminal" evidence="7">
    <location>
        <begin position="129"/>
        <end position="447"/>
    </location>
</feature>
<dbReference type="NCBIfam" id="TIGR00237">
    <property type="entry name" value="xseA"/>
    <property type="match status" value="1"/>
</dbReference>
<evidence type="ECO:0000259" key="8">
    <source>
        <dbReference type="Pfam" id="PF13742"/>
    </source>
</evidence>
<dbReference type="Proteomes" id="UP000318710">
    <property type="component" value="Unassembled WGS sequence"/>
</dbReference>
<dbReference type="GO" id="GO:0006308">
    <property type="term" value="P:DNA catabolic process"/>
    <property type="evidence" value="ECO:0007669"/>
    <property type="project" value="UniProtKB-UniRule"/>
</dbReference>
<proteinExistence type="inferred from homology"/>
<evidence type="ECO:0000256" key="1">
    <source>
        <dbReference type="ARBA" id="ARBA00022490"/>
    </source>
</evidence>
<dbReference type="HAMAP" id="MF_00378">
    <property type="entry name" value="Exonuc_7_L"/>
    <property type="match status" value="1"/>
</dbReference>
<comment type="similarity">
    <text evidence="5 6">Belongs to the XseA family.</text>
</comment>
<comment type="catalytic activity">
    <reaction evidence="5 6">
        <text>Exonucleolytic cleavage in either 5'- to 3'- or 3'- to 5'-direction to yield nucleoside 5'-phosphates.</text>
        <dbReference type="EC" id="3.1.11.6"/>
    </reaction>
</comment>
<dbReference type="Pfam" id="PF13742">
    <property type="entry name" value="tRNA_anti_2"/>
    <property type="match status" value="1"/>
</dbReference>
<evidence type="ECO:0000256" key="6">
    <source>
        <dbReference type="RuleBase" id="RU004355"/>
    </source>
</evidence>
<dbReference type="PANTHER" id="PTHR30008:SF0">
    <property type="entry name" value="EXODEOXYRIBONUCLEASE 7 LARGE SUBUNIT"/>
    <property type="match status" value="1"/>
</dbReference>
<comment type="subunit">
    <text evidence="5">Heterooligomer composed of large and small subunits.</text>
</comment>
<keyword evidence="2 5" id="KW-0540">Nuclease</keyword>
<evidence type="ECO:0000259" key="7">
    <source>
        <dbReference type="Pfam" id="PF02601"/>
    </source>
</evidence>
<evidence type="ECO:0000256" key="2">
    <source>
        <dbReference type="ARBA" id="ARBA00022722"/>
    </source>
</evidence>
<gene>
    <name evidence="5 9" type="primary">xseA</name>
    <name evidence="9" type="ORF">EVA93_00975</name>
</gene>
<evidence type="ECO:0000256" key="4">
    <source>
        <dbReference type="ARBA" id="ARBA00022839"/>
    </source>
</evidence>
<evidence type="ECO:0000313" key="10">
    <source>
        <dbReference type="Proteomes" id="UP000318710"/>
    </source>
</evidence>
<name>A0A520N4H9_9GAMM</name>
<dbReference type="CDD" id="cd04489">
    <property type="entry name" value="ExoVII_LU_OBF"/>
    <property type="match status" value="1"/>
</dbReference>
<dbReference type="InterPro" id="IPR020579">
    <property type="entry name" value="Exonuc_VII_lsu_C"/>
</dbReference>
<dbReference type="EC" id="3.1.11.6" evidence="5"/>
<reference evidence="9 10" key="1">
    <citation type="submission" date="2019-02" db="EMBL/GenBank/DDBJ databases">
        <title>Prokaryotic population dynamics and viral predation in marine succession experiment using metagenomics: the confinement effect.</title>
        <authorList>
            <person name="Haro-Moreno J.M."/>
            <person name="Rodriguez-Valera F."/>
            <person name="Lopez-Perez M."/>
        </authorList>
    </citation>
    <scope>NUCLEOTIDE SEQUENCE [LARGE SCALE GENOMIC DNA]</scope>
    <source>
        <strain evidence="9">MED-G160</strain>
    </source>
</reference>
<organism evidence="9 10">
    <name type="scientific">SAR86 cluster bacterium</name>
    <dbReference type="NCBI Taxonomy" id="2030880"/>
    <lineage>
        <taxon>Bacteria</taxon>
        <taxon>Pseudomonadati</taxon>
        <taxon>Pseudomonadota</taxon>
        <taxon>Gammaproteobacteria</taxon>
        <taxon>SAR86 cluster</taxon>
    </lineage>
</organism>
<dbReference type="GO" id="GO:0003676">
    <property type="term" value="F:nucleic acid binding"/>
    <property type="evidence" value="ECO:0007669"/>
    <property type="project" value="InterPro"/>
</dbReference>
<dbReference type="InterPro" id="IPR003753">
    <property type="entry name" value="Exonuc_VII_L"/>
</dbReference>
<comment type="caution">
    <text evidence="9">The sequence shown here is derived from an EMBL/GenBank/DDBJ whole genome shotgun (WGS) entry which is preliminary data.</text>
</comment>
<accession>A0A520N4H9</accession>
<keyword evidence="4 5" id="KW-0269">Exonuclease</keyword>
<dbReference type="Pfam" id="PF02601">
    <property type="entry name" value="Exonuc_VII_L"/>
    <property type="match status" value="1"/>
</dbReference>
<sequence length="454" mass="51272">MTSNIVVQNDEIISVGELNKSAKYLLENNFNNVSVVGEISNLSRPSSGHIYFTLKDEEGAIRCAMFKNQNMKLNFSPENGDQCVLKGQVSIYAPRGDYQLIVKTIEPAGAGNLMQQFEKLKNKLENEGLFSLNNKVDIPQSPNHIGIVTSSSTAAFQDIISTVKRRAPNSKISLSDAVVQGDNAHVSIINALNRIILHNEKNPNNKIDVVILARGGGSIEDLWCFNNEDLAREIFSYPIPTISGVGHEIDFTICDFVCDIRVPTPTASAELVTEFNFKVSDKLDEFKLRINKNIKTFIEDLRRNLDFNRSKLKDPLSLLREKNQYLDNLDLRIQKQQKSIINDKKNQIQNIDSQISFNNPIRKLDLIKNKLIQANERLHRNINEKIMLNKNLIDKLLKNIEILSPLSILDRGYAIVTNKKGEAIKSFSDVTKGEILKTRLNRGSLDVEVIKNEK</sequence>
<protein>
    <recommendedName>
        <fullName evidence="5">Exodeoxyribonuclease 7 large subunit</fullName>
        <ecNumber evidence="5">3.1.11.6</ecNumber>
    </recommendedName>
    <alternativeName>
        <fullName evidence="5">Exodeoxyribonuclease VII large subunit</fullName>
        <shortName evidence="5">Exonuclease VII large subunit</shortName>
    </alternativeName>
</protein>
<comment type="function">
    <text evidence="5">Bidirectionally degrades single-stranded DNA into large acid-insoluble oligonucleotides, which are then degraded further into small acid-soluble oligonucleotides.</text>
</comment>
<evidence type="ECO:0000256" key="3">
    <source>
        <dbReference type="ARBA" id="ARBA00022801"/>
    </source>
</evidence>
<evidence type="ECO:0000313" key="9">
    <source>
        <dbReference type="EMBL" id="RZO28346.1"/>
    </source>
</evidence>
<comment type="subcellular location">
    <subcellularLocation>
        <location evidence="5 6">Cytoplasm</location>
    </subcellularLocation>
</comment>
<dbReference type="PANTHER" id="PTHR30008">
    <property type="entry name" value="EXODEOXYRIBONUCLEASE 7 LARGE SUBUNIT"/>
    <property type="match status" value="1"/>
</dbReference>
<dbReference type="GO" id="GO:0005737">
    <property type="term" value="C:cytoplasm"/>
    <property type="evidence" value="ECO:0007669"/>
    <property type="project" value="UniProtKB-SubCell"/>
</dbReference>
<dbReference type="AlphaFoldDB" id="A0A520N4H9"/>
<evidence type="ECO:0000256" key="5">
    <source>
        <dbReference type="HAMAP-Rule" id="MF_00378"/>
    </source>
</evidence>
<keyword evidence="1 5" id="KW-0963">Cytoplasm</keyword>
<dbReference type="GO" id="GO:0009318">
    <property type="term" value="C:exodeoxyribonuclease VII complex"/>
    <property type="evidence" value="ECO:0007669"/>
    <property type="project" value="UniProtKB-UniRule"/>
</dbReference>